<dbReference type="EMBL" id="CM024796">
    <property type="protein sequence ID" value="KAG8000549.1"/>
    <property type="molecule type" value="Genomic_DNA"/>
</dbReference>
<evidence type="ECO:0000313" key="2">
    <source>
        <dbReference type="Proteomes" id="UP000805704"/>
    </source>
</evidence>
<reference evidence="1" key="1">
    <citation type="submission" date="2020-04" db="EMBL/GenBank/DDBJ databases">
        <title>A chromosome-scale assembly and high-density genetic map of the yellow drum (Nibea albiflora) genome.</title>
        <authorList>
            <person name="Xu D."/>
            <person name="Zhang W."/>
            <person name="Chen R."/>
            <person name="Tan P."/>
            <person name="Wang L."/>
            <person name="Song H."/>
            <person name="Tian L."/>
            <person name="Zhu Q."/>
            <person name="Wang B."/>
        </authorList>
    </citation>
    <scope>NUCLEOTIDE SEQUENCE</scope>
    <source>
        <strain evidence="1">ZJHYS-2018</strain>
    </source>
</reference>
<proteinExistence type="predicted"/>
<keyword evidence="2" id="KW-1185">Reference proteome</keyword>
<dbReference type="Proteomes" id="UP000805704">
    <property type="component" value="Chromosome 8"/>
</dbReference>
<gene>
    <name evidence="1" type="primary">ASMTL</name>
    <name evidence="1" type="ORF">GBF38_016946</name>
</gene>
<name>A0ACB7EEU3_NIBAL</name>
<evidence type="ECO:0000313" key="1">
    <source>
        <dbReference type="EMBL" id="KAG8000549.1"/>
    </source>
</evidence>
<accession>A0ACB7EEU3</accession>
<sequence length="1124" mass="124954">MMENSSSGKLDNATLSLFKNTNTSIVISLIYLIVVLINLVGNGFSMWILLFRTSPKTPSIVFMIHLTLTDLALGAALPFQIAYQLQGYQWNLGPNMCSFLTLIFYTNMYCSILTMMAIGIDRYLGIVRPMLFRQIRKRKSMAVVSCFLMWGVVLSVLYPLMTTDLTFYIPELGITTCFDVLKKNMLPNQTAWAAFLFSMVFLLFLFPFCVTIFCYISVIRKLSRDSKTSQKKRAIRLATIVVVVFTFCFAPNNILLLTHTVLRLFFGKSVYMAYKLSLCLSCLNSCLDPFIYYFASKDFRQKLRQIVNLQTLSSADSMKTEHKESTLYSAHCTFEGQNKEHGKRACVPASCDVIALRYGGGRSSSSSSSRTGDRRQFPDFCRGSSDDEKAAMVLNPVISKLAGKLVVLASASPRRLEILRNAGLRFEVVPSWFKETLDKSLFKAPHEYAVETAKQKALEVARRMPFKHLKTPDIVIGADTIVTVDGMILEKPVDKHDAYRMLSSLSGKSHSVFTGVAIVLCHEKENDEVDYQLFDFYEETKVKFADLSENMLWEYINSGEPMDKAGGYGIQALGGMLVEYVHGDFLNVVGFPLNHFCKQLDLIYNHGAFSSEQESSLDSSSHNGTHATPEILAQSSPNAPDQSSHSNSSSAKHNPSSSPSASQTHHAQNSPSASPVHKVKKNDSESEVGESSWTLVNSLSKHTDDRRAEVRDSENTALLMTSRGPAIELNVTEHEGDEPRKEDLQRITELMDGFKASKALFTASKMCVFDLLQSRPGLSAAQVAEEIKASVKGTECLLEACVSLGLLKSKERKCQKPVYENAGLASRFLLSDVPFSLQGYIQHCDKTVWPLFSHLEDAVREGSNQHEKAFGKKSKDMFQDTFYNSLDVKLRFMNAMHSIAKVTGKAVATAFDLSSFKTACDLGGCSGAMAYEFTKSYPGLSVTVFDLPAVVEMSEHFHPLRTDNRVSFVAGDFFKDDLPKADLYILARILHDWPDEKVHVLLSKIADACTPGCGLLLSEIFLDEDRGGPSRGLLQALSMSEGKQRSASEYSLLLESHGCAVLIAETMLDGRTHSALQSLNMLAQTEGTERTESQYADLLSRHGFGNTRVVHTTNFLDAFIGIKM</sequence>
<protein>
    <submittedName>
        <fullName evidence="1">N-acetylserotonin O-methyltransferase-like protein</fullName>
    </submittedName>
</protein>
<organism evidence="1 2">
    <name type="scientific">Nibea albiflora</name>
    <name type="common">Yellow drum</name>
    <name type="synonym">Corvina albiflora</name>
    <dbReference type="NCBI Taxonomy" id="240163"/>
    <lineage>
        <taxon>Eukaryota</taxon>
        <taxon>Metazoa</taxon>
        <taxon>Chordata</taxon>
        <taxon>Craniata</taxon>
        <taxon>Vertebrata</taxon>
        <taxon>Euteleostomi</taxon>
        <taxon>Actinopterygii</taxon>
        <taxon>Neopterygii</taxon>
        <taxon>Teleostei</taxon>
        <taxon>Neoteleostei</taxon>
        <taxon>Acanthomorphata</taxon>
        <taxon>Eupercaria</taxon>
        <taxon>Sciaenidae</taxon>
        <taxon>Nibea</taxon>
    </lineage>
</organism>
<comment type="caution">
    <text evidence="1">The sequence shown here is derived from an EMBL/GenBank/DDBJ whole genome shotgun (WGS) entry which is preliminary data.</text>
</comment>